<feature type="domain" description="Response regulatory" evidence="6">
    <location>
        <begin position="253"/>
        <end position="369"/>
    </location>
</feature>
<keyword evidence="8" id="KW-1185">Reference proteome</keyword>
<sequence length="451" mass="49272">MEALGKLTGGVAHDFNNVLQVLRGNLELLSVRHSMDTWTRERLDKAVQAIEKGAKLSAHLLAFGRRQPLAPDVVNVGDMLRGMDDLLRRALGEDILIETVISGGLWNAMLDTHQLENVILNLSINARDAMPQGGKLTLEASNAMLDDDYTHSLEDVPSGQYVMVAVTDTGTGMTPAVMQKAFDPFFTTKREGEGSGLGLSMAYGYVKQSGGHIRLYSEVNHGTTVKMYFPRSTGTVRERSPDNARPAVGGRETILVVEDDRIVQATVIEMLSTLGYAVLRAGDPQQALTVLRSGARIDLLFTDIVMPGSMSTPEMVRIALSLVPRLKVLYTSGYTQNAIIHHGRLDTDVQLLSKPYSRDELARKIRHVLDASDQAGNAPASARKPASRQVLIVDGDPELLEATCELVRLLGHEPWPAASAEDARALFERNNFDVLLTDLKLPGMSGRVLSR</sequence>
<dbReference type="InterPro" id="IPR036890">
    <property type="entry name" value="HATPase_C_sf"/>
</dbReference>
<name>A0A1N7S1E5_9BURK</name>
<keyword evidence="7" id="KW-0418">Kinase</keyword>
<dbReference type="InterPro" id="IPR001789">
    <property type="entry name" value="Sig_transdc_resp-reg_receiver"/>
</dbReference>
<dbReference type="PANTHER" id="PTHR43065:SF49">
    <property type="entry name" value="HISTIDINE KINASE"/>
    <property type="match status" value="1"/>
</dbReference>
<dbReference type="Pfam" id="PF00072">
    <property type="entry name" value="Response_reg"/>
    <property type="match status" value="1"/>
</dbReference>
<evidence type="ECO:0000313" key="8">
    <source>
        <dbReference type="Proteomes" id="UP000195569"/>
    </source>
</evidence>
<dbReference type="PANTHER" id="PTHR43065">
    <property type="entry name" value="SENSOR HISTIDINE KINASE"/>
    <property type="match status" value="1"/>
</dbReference>
<dbReference type="SUPFAM" id="SSF55874">
    <property type="entry name" value="ATPase domain of HSP90 chaperone/DNA topoisomerase II/histidine kinase"/>
    <property type="match status" value="1"/>
</dbReference>
<gene>
    <name evidence="7" type="ORF">BN2476_270032</name>
</gene>
<dbReference type="Pfam" id="PF02518">
    <property type="entry name" value="HATPase_c"/>
    <property type="match status" value="1"/>
</dbReference>
<dbReference type="InterPro" id="IPR005467">
    <property type="entry name" value="His_kinase_dom"/>
</dbReference>
<dbReference type="SMART" id="SM00387">
    <property type="entry name" value="HATPase_c"/>
    <property type="match status" value="1"/>
</dbReference>
<comment type="caution">
    <text evidence="7">The sequence shown here is derived from an EMBL/GenBank/DDBJ whole genome shotgun (WGS) entry which is preliminary data.</text>
</comment>
<dbReference type="PRINTS" id="PR00344">
    <property type="entry name" value="BCTRLSENSOR"/>
</dbReference>
<proteinExistence type="predicted"/>
<dbReference type="SUPFAM" id="SSF52172">
    <property type="entry name" value="CheY-like"/>
    <property type="match status" value="2"/>
</dbReference>
<dbReference type="CDD" id="cd00082">
    <property type="entry name" value="HisKA"/>
    <property type="match status" value="1"/>
</dbReference>
<dbReference type="Gene3D" id="3.30.565.10">
    <property type="entry name" value="Histidine kinase-like ATPase, C-terminal domain"/>
    <property type="match status" value="1"/>
</dbReference>
<dbReference type="InterPro" id="IPR036097">
    <property type="entry name" value="HisK_dim/P_sf"/>
</dbReference>
<dbReference type="InterPro" id="IPR003594">
    <property type="entry name" value="HATPase_dom"/>
</dbReference>
<feature type="modified residue" description="4-aspartylphosphate" evidence="4">
    <location>
        <position position="303"/>
    </location>
</feature>
<evidence type="ECO:0000259" key="6">
    <source>
        <dbReference type="PROSITE" id="PS50110"/>
    </source>
</evidence>
<dbReference type="GO" id="GO:0000155">
    <property type="term" value="F:phosphorelay sensor kinase activity"/>
    <property type="evidence" value="ECO:0007669"/>
    <property type="project" value="InterPro"/>
</dbReference>
<dbReference type="Proteomes" id="UP000195569">
    <property type="component" value="Unassembled WGS sequence"/>
</dbReference>
<dbReference type="SMART" id="SM00448">
    <property type="entry name" value="REC"/>
    <property type="match status" value="1"/>
</dbReference>
<evidence type="ECO:0000259" key="5">
    <source>
        <dbReference type="PROSITE" id="PS50109"/>
    </source>
</evidence>
<dbReference type="SUPFAM" id="SSF47384">
    <property type="entry name" value="Homodimeric domain of signal transducing histidine kinase"/>
    <property type="match status" value="1"/>
</dbReference>
<reference evidence="7" key="1">
    <citation type="submission" date="2016-12" db="EMBL/GenBank/DDBJ databases">
        <authorList>
            <person name="Moulin L."/>
        </authorList>
    </citation>
    <scope>NUCLEOTIDE SEQUENCE [LARGE SCALE GENOMIC DNA]</scope>
    <source>
        <strain evidence="7">STM 7183</strain>
    </source>
</reference>
<dbReference type="Gene3D" id="3.40.50.2300">
    <property type="match status" value="2"/>
</dbReference>
<dbReference type="InterPro" id="IPR011006">
    <property type="entry name" value="CheY-like_superfamily"/>
</dbReference>
<keyword evidence="7" id="KW-0808">Transferase</keyword>
<feature type="modified residue" description="4-aspartylphosphate" evidence="4">
    <location>
        <position position="438"/>
    </location>
</feature>
<comment type="catalytic activity">
    <reaction evidence="1">
        <text>ATP + protein L-histidine = ADP + protein N-phospho-L-histidine.</text>
        <dbReference type="EC" id="2.7.13.3"/>
    </reaction>
</comment>
<dbReference type="InterPro" id="IPR004358">
    <property type="entry name" value="Sig_transdc_His_kin-like_C"/>
</dbReference>
<evidence type="ECO:0000256" key="3">
    <source>
        <dbReference type="ARBA" id="ARBA00022553"/>
    </source>
</evidence>
<evidence type="ECO:0000256" key="2">
    <source>
        <dbReference type="ARBA" id="ARBA00012438"/>
    </source>
</evidence>
<dbReference type="InterPro" id="IPR003661">
    <property type="entry name" value="HisK_dim/P_dom"/>
</dbReference>
<evidence type="ECO:0000256" key="1">
    <source>
        <dbReference type="ARBA" id="ARBA00000085"/>
    </source>
</evidence>
<dbReference type="PROSITE" id="PS50109">
    <property type="entry name" value="HIS_KIN"/>
    <property type="match status" value="1"/>
</dbReference>
<accession>A0A1N7S1E5</accession>
<feature type="domain" description="Response regulatory" evidence="6">
    <location>
        <begin position="389"/>
        <end position="451"/>
    </location>
</feature>
<dbReference type="PROSITE" id="PS50110">
    <property type="entry name" value="RESPONSE_REGULATORY"/>
    <property type="match status" value="2"/>
</dbReference>
<feature type="domain" description="Histidine kinase" evidence="5">
    <location>
        <begin position="10"/>
        <end position="233"/>
    </location>
</feature>
<dbReference type="AlphaFoldDB" id="A0A1N7S1E5"/>
<protein>
    <recommendedName>
        <fullName evidence="2">histidine kinase</fullName>
        <ecNumber evidence="2">2.7.13.3</ecNumber>
    </recommendedName>
</protein>
<dbReference type="EC" id="2.7.13.3" evidence="2"/>
<organism evidence="7 8">
    <name type="scientific">Paraburkholderia piptadeniae</name>
    <dbReference type="NCBI Taxonomy" id="1701573"/>
    <lineage>
        <taxon>Bacteria</taxon>
        <taxon>Pseudomonadati</taxon>
        <taxon>Pseudomonadota</taxon>
        <taxon>Betaproteobacteria</taxon>
        <taxon>Burkholderiales</taxon>
        <taxon>Burkholderiaceae</taxon>
        <taxon>Paraburkholderia</taxon>
    </lineage>
</organism>
<keyword evidence="3 4" id="KW-0597">Phosphoprotein</keyword>
<dbReference type="Gene3D" id="1.10.287.130">
    <property type="match status" value="1"/>
</dbReference>
<evidence type="ECO:0000256" key="4">
    <source>
        <dbReference type="PROSITE-ProRule" id="PRU00169"/>
    </source>
</evidence>
<evidence type="ECO:0000313" key="7">
    <source>
        <dbReference type="EMBL" id="SIT41220.1"/>
    </source>
</evidence>
<dbReference type="EMBL" id="CYGY02000027">
    <property type="protein sequence ID" value="SIT41220.1"/>
    <property type="molecule type" value="Genomic_DNA"/>
</dbReference>